<comment type="caution">
    <text evidence="2">The sequence shown here is derived from an EMBL/GenBank/DDBJ whole genome shotgun (WGS) entry which is preliminary data.</text>
</comment>
<sequence length="333" mass="35883">MLHITGNAPPHFSITVPPPTGSRVHAVDLAPIAETGSIYPLAPDVSDPDSNEYSFELSASIAEGAALGFHLQKFAVGLPPGSYSPEDRFQFHGFPSASPLLAFFSCRDSGHVSPPLTGLQVPPTSRWWTCPVLGLYLTSGKRVQPAFPARPHLRCPVPPNPAVVFFIFPPAIAETGSVHPFVPSASDPDSNEWLFESSASIAEGTALGVVCWSSLYSPERFMAFTNLESKPRKPQWCPTRARNQRMSFSIATASSASVGRSCTANPAEIRSPSPVVDPHALRPRRATARPSPPPQIASFVSPRQSCSVHDLSAIRDPEMGEYRSPDVEVLCSF</sequence>
<dbReference type="Proteomes" id="UP001215598">
    <property type="component" value="Unassembled WGS sequence"/>
</dbReference>
<reference evidence="2" key="1">
    <citation type="submission" date="2023-03" db="EMBL/GenBank/DDBJ databases">
        <title>Massive genome expansion in bonnet fungi (Mycena s.s.) driven by repeated elements and novel gene families across ecological guilds.</title>
        <authorList>
            <consortium name="Lawrence Berkeley National Laboratory"/>
            <person name="Harder C.B."/>
            <person name="Miyauchi S."/>
            <person name="Viragh M."/>
            <person name="Kuo A."/>
            <person name="Thoen E."/>
            <person name="Andreopoulos B."/>
            <person name="Lu D."/>
            <person name="Skrede I."/>
            <person name="Drula E."/>
            <person name="Henrissat B."/>
            <person name="Morin E."/>
            <person name="Kohler A."/>
            <person name="Barry K."/>
            <person name="LaButti K."/>
            <person name="Morin E."/>
            <person name="Salamov A."/>
            <person name="Lipzen A."/>
            <person name="Mereny Z."/>
            <person name="Hegedus B."/>
            <person name="Baldrian P."/>
            <person name="Stursova M."/>
            <person name="Weitz H."/>
            <person name="Taylor A."/>
            <person name="Grigoriev I.V."/>
            <person name="Nagy L.G."/>
            <person name="Martin F."/>
            <person name="Kauserud H."/>
        </authorList>
    </citation>
    <scope>NUCLEOTIDE SEQUENCE</scope>
    <source>
        <strain evidence="2">CBHHK182m</strain>
    </source>
</reference>
<protein>
    <submittedName>
        <fullName evidence="2">Uncharacterized protein</fullName>
    </submittedName>
</protein>
<organism evidence="2 3">
    <name type="scientific">Mycena metata</name>
    <dbReference type="NCBI Taxonomy" id="1033252"/>
    <lineage>
        <taxon>Eukaryota</taxon>
        <taxon>Fungi</taxon>
        <taxon>Dikarya</taxon>
        <taxon>Basidiomycota</taxon>
        <taxon>Agaricomycotina</taxon>
        <taxon>Agaricomycetes</taxon>
        <taxon>Agaricomycetidae</taxon>
        <taxon>Agaricales</taxon>
        <taxon>Marasmiineae</taxon>
        <taxon>Mycenaceae</taxon>
        <taxon>Mycena</taxon>
    </lineage>
</organism>
<evidence type="ECO:0000313" key="3">
    <source>
        <dbReference type="Proteomes" id="UP001215598"/>
    </source>
</evidence>
<feature type="region of interest" description="Disordered" evidence="1">
    <location>
        <begin position="263"/>
        <end position="299"/>
    </location>
</feature>
<accession>A0AAD7H437</accession>
<keyword evidence="3" id="KW-1185">Reference proteome</keyword>
<evidence type="ECO:0000313" key="2">
    <source>
        <dbReference type="EMBL" id="KAJ7711825.1"/>
    </source>
</evidence>
<proteinExistence type="predicted"/>
<dbReference type="EMBL" id="JARKIB010000384">
    <property type="protein sequence ID" value="KAJ7711825.1"/>
    <property type="molecule type" value="Genomic_DNA"/>
</dbReference>
<evidence type="ECO:0000256" key="1">
    <source>
        <dbReference type="SAM" id="MobiDB-lite"/>
    </source>
</evidence>
<gene>
    <name evidence="2" type="ORF">B0H16DRAFT_1744769</name>
</gene>
<dbReference type="AlphaFoldDB" id="A0AAD7H437"/>
<name>A0AAD7H437_9AGAR</name>